<dbReference type="EMBL" id="BGZK01000566">
    <property type="protein sequence ID" value="GBP50482.1"/>
    <property type="molecule type" value="Genomic_DNA"/>
</dbReference>
<protein>
    <submittedName>
        <fullName evidence="1">Uncharacterized protein</fullName>
    </submittedName>
</protein>
<accession>A0A4C1WJ06</accession>
<evidence type="ECO:0000313" key="2">
    <source>
        <dbReference type="Proteomes" id="UP000299102"/>
    </source>
</evidence>
<reference evidence="1 2" key="1">
    <citation type="journal article" date="2019" name="Commun. Biol.">
        <title>The bagworm genome reveals a unique fibroin gene that provides high tensile strength.</title>
        <authorList>
            <person name="Kono N."/>
            <person name="Nakamura H."/>
            <person name="Ohtoshi R."/>
            <person name="Tomita M."/>
            <person name="Numata K."/>
            <person name="Arakawa K."/>
        </authorList>
    </citation>
    <scope>NUCLEOTIDE SEQUENCE [LARGE SCALE GENOMIC DNA]</scope>
</reference>
<sequence>MLSVSGGHLRRMMAGAAAAPRYGPQINAGHSPADAARLFLNLITMEGFDSTALQCLRFIPCRSEFYASRTERVSQSRNNFFSPRKHVAARLKRKFGRAGGAGAGAGAEL</sequence>
<dbReference type="Proteomes" id="UP000299102">
    <property type="component" value="Unassembled WGS sequence"/>
</dbReference>
<comment type="caution">
    <text evidence="1">The sequence shown here is derived from an EMBL/GenBank/DDBJ whole genome shotgun (WGS) entry which is preliminary data.</text>
</comment>
<gene>
    <name evidence="1" type="ORF">EVAR_96719_1</name>
</gene>
<evidence type="ECO:0000313" key="1">
    <source>
        <dbReference type="EMBL" id="GBP50482.1"/>
    </source>
</evidence>
<name>A0A4C1WJ06_EUMVA</name>
<proteinExistence type="predicted"/>
<dbReference type="AlphaFoldDB" id="A0A4C1WJ06"/>
<organism evidence="1 2">
    <name type="scientific">Eumeta variegata</name>
    <name type="common">Bagworm moth</name>
    <name type="synonym">Eumeta japonica</name>
    <dbReference type="NCBI Taxonomy" id="151549"/>
    <lineage>
        <taxon>Eukaryota</taxon>
        <taxon>Metazoa</taxon>
        <taxon>Ecdysozoa</taxon>
        <taxon>Arthropoda</taxon>
        <taxon>Hexapoda</taxon>
        <taxon>Insecta</taxon>
        <taxon>Pterygota</taxon>
        <taxon>Neoptera</taxon>
        <taxon>Endopterygota</taxon>
        <taxon>Lepidoptera</taxon>
        <taxon>Glossata</taxon>
        <taxon>Ditrysia</taxon>
        <taxon>Tineoidea</taxon>
        <taxon>Psychidae</taxon>
        <taxon>Oiketicinae</taxon>
        <taxon>Eumeta</taxon>
    </lineage>
</organism>
<keyword evidence="2" id="KW-1185">Reference proteome</keyword>